<feature type="region of interest" description="Disordered" evidence="5">
    <location>
        <begin position="353"/>
        <end position="377"/>
    </location>
</feature>
<feature type="compositionally biased region" description="Pro residues" evidence="5">
    <location>
        <begin position="420"/>
        <end position="438"/>
    </location>
</feature>
<keyword evidence="4 6" id="KW-0472">Membrane</keyword>
<evidence type="ECO:0000313" key="8">
    <source>
        <dbReference type="Proteomes" id="UP000281245"/>
    </source>
</evidence>
<dbReference type="Pfam" id="PF03208">
    <property type="entry name" value="PRA1"/>
    <property type="match status" value="1"/>
</dbReference>
<keyword evidence="3 6" id="KW-1133">Transmembrane helix</keyword>
<comment type="caution">
    <text evidence="7">The sequence shown here is derived from an EMBL/GenBank/DDBJ whole genome shotgun (WGS) entry which is preliminary data.</text>
</comment>
<proteinExistence type="predicted"/>
<feature type="compositionally biased region" description="Basic residues" evidence="5">
    <location>
        <begin position="666"/>
        <end position="675"/>
    </location>
</feature>
<comment type="subcellular location">
    <subcellularLocation>
        <location evidence="1">Membrane</location>
        <topology evidence="1">Multi-pass membrane protein</topology>
    </subcellularLocation>
</comment>
<dbReference type="AlphaFoldDB" id="A0A3M6WDB8"/>
<evidence type="ECO:0000256" key="2">
    <source>
        <dbReference type="ARBA" id="ARBA00022692"/>
    </source>
</evidence>
<reference evidence="7 8" key="1">
    <citation type="journal article" date="2018" name="BMC Genomics">
        <title>Genomic evidence for intraspecific hybridization in a clonal and extremely halotolerant yeast.</title>
        <authorList>
            <person name="Gostincar C."/>
            <person name="Stajich J.E."/>
            <person name="Zupancic J."/>
            <person name="Zalar P."/>
            <person name="Gunde-Cimerman N."/>
        </authorList>
    </citation>
    <scope>NUCLEOTIDE SEQUENCE [LARGE SCALE GENOMIC DNA]</scope>
    <source>
        <strain evidence="7 8">EXF-6656</strain>
    </source>
</reference>
<dbReference type="PANTHER" id="PTHR19317:SF0">
    <property type="entry name" value="PRENYLATED RAB ACCEPTOR PROTEIN 1"/>
    <property type="match status" value="1"/>
</dbReference>
<accession>A0A3M6WDB8</accession>
<dbReference type="InterPro" id="IPR004895">
    <property type="entry name" value="Prenylated_rab_accept_PRA1"/>
</dbReference>
<protein>
    <recommendedName>
        <fullName evidence="9">PRA1 family protein</fullName>
    </recommendedName>
</protein>
<dbReference type="EMBL" id="QWIJ01001100">
    <property type="protein sequence ID" value="RMX76513.1"/>
    <property type="molecule type" value="Genomic_DNA"/>
</dbReference>
<sequence length="799" mass="85932">AASPFVIRLHPPNCTAPTGRVKPDTQPPVRLPQLWHPKSVTEFSPRLLSSHIRSRRPRRYLTFQVLVLNKDTRDTRHATFCFPEQRHPTHPTTPRFASAIMAPLNIPLDALTSRLALNERFQSVRSQSLSNRFANLKPVGEFFDLKRLSKPRDMGDMQTRVNYNLSYFSSNYAVVFVMLSIYSLLTNLLLLFVIILVVGGMFGISKLQGADLDVGFARATSSQLYTVSWTDPSRQISPRKRFRDRSAALASPMGRPPGALRRDYDDLGRGHYYEDWELRDYDAAVGRRQASAGSGKLEELMDSEDEGVMLDAQGYYAWRDGRHARGPDELYYTGYDLGQDRPRRRMTYDYQQAHNGFDPSLDEAYGRRGSGQRISSREQALADGALERIAKARQRGKTNVNLSVEEMEALERRRGGSQLPEPPPPIPASMPHPTPPTTPGKTPKGSNSKSGSRSNSSTNLASQKLKSKKTSLFGGGSSNPASSPSPAKSNSKAKVNRRPSTSDHHAGPPPSFPGGGNAGPPGIMVPGPDGKPMFAPLVNYPPLPNASAEYSRGGGSRSSSKHSRRESTPPERLGGGAAGAAGYYYATNAGGRPESSGSNRSFSDMGPGAAGDFGWYPSPSSRQRSGSAAAHQYPYASPRPSTGSMPPQGYDDDYMGSPPMPAAHPSPHHPQRRHAPPPSSTGYNVQYSPLPRRVPPSSSSPFASGGGGRRSMGTPGTSGLNYEVERTNSGPSSSDEDDQQGVQVNIAPPEGFGPGAGYRVSSGRGAGGSGAGAASPQVASSGGSSGGNQGRKRNKGGRR</sequence>
<keyword evidence="2 6" id="KW-0812">Transmembrane</keyword>
<dbReference type="GO" id="GO:0016020">
    <property type="term" value="C:membrane"/>
    <property type="evidence" value="ECO:0007669"/>
    <property type="project" value="UniProtKB-SubCell"/>
</dbReference>
<dbReference type="GO" id="GO:0005794">
    <property type="term" value="C:Golgi apparatus"/>
    <property type="evidence" value="ECO:0007669"/>
    <property type="project" value="TreeGrafter"/>
</dbReference>
<evidence type="ECO:0000256" key="5">
    <source>
        <dbReference type="SAM" id="MobiDB-lite"/>
    </source>
</evidence>
<feature type="compositionally biased region" description="Low complexity" evidence="5">
    <location>
        <begin position="688"/>
        <end position="703"/>
    </location>
</feature>
<feature type="compositionally biased region" description="Basic residues" evidence="5">
    <location>
        <begin position="790"/>
        <end position="799"/>
    </location>
</feature>
<feature type="transmembrane region" description="Helical" evidence="6">
    <location>
        <begin position="172"/>
        <end position="198"/>
    </location>
</feature>
<feature type="compositionally biased region" description="Low complexity" evidence="5">
    <location>
        <begin position="478"/>
        <end position="493"/>
    </location>
</feature>
<name>A0A3M6WDB8_HORWE</name>
<organism evidence="7 8">
    <name type="scientific">Hortaea werneckii</name>
    <name type="common">Black yeast</name>
    <name type="synonym">Cladosporium werneckii</name>
    <dbReference type="NCBI Taxonomy" id="91943"/>
    <lineage>
        <taxon>Eukaryota</taxon>
        <taxon>Fungi</taxon>
        <taxon>Dikarya</taxon>
        <taxon>Ascomycota</taxon>
        <taxon>Pezizomycotina</taxon>
        <taxon>Dothideomycetes</taxon>
        <taxon>Dothideomycetidae</taxon>
        <taxon>Mycosphaerellales</taxon>
        <taxon>Teratosphaeriaceae</taxon>
        <taxon>Hortaea</taxon>
    </lineage>
</organism>
<evidence type="ECO:0008006" key="9">
    <source>
        <dbReference type="Google" id="ProtNLM"/>
    </source>
</evidence>
<evidence type="ECO:0000256" key="4">
    <source>
        <dbReference type="ARBA" id="ARBA00023136"/>
    </source>
</evidence>
<evidence type="ECO:0000256" key="6">
    <source>
        <dbReference type="SAM" id="Phobius"/>
    </source>
</evidence>
<feature type="region of interest" description="Disordered" evidence="5">
    <location>
        <begin position="410"/>
        <end position="799"/>
    </location>
</feature>
<gene>
    <name evidence="7" type="ORF">D0869_10651</name>
</gene>
<dbReference type="Proteomes" id="UP000281245">
    <property type="component" value="Unassembled WGS sequence"/>
</dbReference>
<dbReference type="OrthoDB" id="63113at2759"/>
<evidence type="ECO:0000256" key="3">
    <source>
        <dbReference type="ARBA" id="ARBA00022989"/>
    </source>
</evidence>
<dbReference type="PANTHER" id="PTHR19317">
    <property type="entry name" value="PRENYLATED RAB ACCEPTOR 1-RELATED"/>
    <property type="match status" value="1"/>
</dbReference>
<feature type="compositionally biased region" description="Low complexity" evidence="5">
    <location>
        <begin position="580"/>
        <end position="591"/>
    </location>
</feature>
<feature type="non-terminal residue" evidence="7">
    <location>
        <position position="1"/>
    </location>
</feature>
<feature type="compositionally biased region" description="Low complexity" evidence="5">
    <location>
        <begin position="439"/>
        <end position="457"/>
    </location>
</feature>
<dbReference type="VEuPathDB" id="FungiDB:BTJ68_04984"/>
<evidence type="ECO:0000313" key="7">
    <source>
        <dbReference type="EMBL" id="RMX76513.1"/>
    </source>
</evidence>
<feature type="compositionally biased region" description="Low complexity" evidence="5">
    <location>
        <begin position="772"/>
        <end position="782"/>
    </location>
</feature>
<evidence type="ECO:0000256" key="1">
    <source>
        <dbReference type="ARBA" id="ARBA00004141"/>
    </source>
</evidence>